<gene>
    <name evidence="3" type="ORF">L207DRAFT_438270</name>
</gene>
<name>A0A2J6R563_HYAVF</name>
<evidence type="ECO:0000259" key="2">
    <source>
        <dbReference type="Pfam" id="PF14420"/>
    </source>
</evidence>
<dbReference type="PANTHER" id="PTHR38788:SF3">
    <property type="entry name" value="CLR5 DOMAIN-CONTAINING PROTEIN"/>
    <property type="match status" value="1"/>
</dbReference>
<proteinExistence type="predicted"/>
<evidence type="ECO:0000256" key="1">
    <source>
        <dbReference type="SAM" id="MobiDB-lite"/>
    </source>
</evidence>
<evidence type="ECO:0000313" key="3">
    <source>
        <dbReference type="EMBL" id="PMD33635.1"/>
    </source>
</evidence>
<protein>
    <recommendedName>
        <fullName evidence="2">Clr5 domain-containing protein</fullName>
    </recommendedName>
</protein>
<reference evidence="3 4" key="1">
    <citation type="submission" date="2016-04" db="EMBL/GenBank/DDBJ databases">
        <title>A degradative enzymes factory behind the ericoid mycorrhizal symbiosis.</title>
        <authorList>
            <consortium name="DOE Joint Genome Institute"/>
            <person name="Martino E."/>
            <person name="Morin E."/>
            <person name="Grelet G."/>
            <person name="Kuo A."/>
            <person name="Kohler A."/>
            <person name="Daghino S."/>
            <person name="Barry K."/>
            <person name="Choi C."/>
            <person name="Cichocki N."/>
            <person name="Clum A."/>
            <person name="Copeland A."/>
            <person name="Hainaut M."/>
            <person name="Haridas S."/>
            <person name="Labutti K."/>
            <person name="Lindquist E."/>
            <person name="Lipzen A."/>
            <person name="Khouja H.-R."/>
            <person name="Murat C."/>
            <person name="Ohm R."/>
            <person name="Olson A."/>
            <person name="Spatafora J."/>
            <person name="Veneault-Fourrey C."/>
            <person name="Henrissat B."/>
            <person name="Grigoriev I."/>
            <person name="Martin F."/>
            <person name="Perotto S."/>
        </authorList>
    </citation>
    <scope>NUCLEOTIDE SEQUENCE [LARGE SCALE GENOMIC DNA]</scope>
    <source>
        <strain evidence="3 4">F</strain>
    </source>
</reference>
<dbReference type="STRING" id="1149755.A0A2J6R563"/>
<dbReference type="AlphaFoldDB" id="A0A2J6R563"/>
<feature type="domain" description="Clr5" evidence="2">
    <location>
        <begin position="69"/>
        <end position="114"/>
    </location>
</feature>
<dbReference type="EMBL" id="KZ613955">
    <property type="protein sequence ID" value="PMD33635.1"/>
    <property type="molecule type" value="Genomic_DNA"/>
</dbReference>
<organism evidence="3 4">
    <name type="scientific">Hyaloscypha variabilis (strain UAMH 11265 / GT02V1 / F)</name>
    <name type="common">Meliniomyces variabilis</name>
    <dbReference type="NCBI Taxonomy" id="1149755"/>
    <lineage>
        <taxon>Eukaryota</taxon>
        <taxon>Fungi</taxon>
        <taxon>Dikarya</taxon>
        <taxon>Ascomycota</taxon>
        <taxon>Pezizomycotina</taxon>
        <taxon>Leotiomycetes</taxon>
        <taxon>Helotiales</taxon>
        <taxon>Hyaloscyphaceae</taxon>
        <taxon>Hyaloscypha</taxon>
        <taxon>Hyaloscypha variabilis</taxon>
    </lineage>
</organism>
<evidence type="ECO:0000313" key="4">
    <source>
        <dbReference type="Proteomes" id="UP000235786"/>
    </source>
</evidence>
<dbReference type="OrthoDB" id="3551194at2759"/>
<feature type="region of interest" description="Disordered" evidence="1">
    <location>
        <begin position="8"/>
        <end position="70"/>
    </location>
</feature>
<feature type="compositionally biased region" description="Polar residues" evidence="1">
    <location>
        <begin position="25"/>
        <end position="44"/>
    </location>
</feature>
<dbReference type="Proteomes" id="UP000235786">
    <property type="component" value="Unassembled WGS sequence"/>
</dbReference>
<dbReference type="Pfam" id="PF14420">
    <property type="entry name" value="Clr5"/>
    <property type="match status" value="1"/>
</dbReference>
<dbReference type="InterPro" id="IPR025676">
    <property type="entry name" value="Clr5_dom"/>
</dbReference>
<dbReference type="PANTHER" id="PTHR38788">
    <property type="entry name" value="CLR5 DOMAIN-CONTAINING PROTEIN"/>
    <property type="match status" value="1"/>
</dbReference>
<keyword evidence="4" id="KW-1185">Reference proteome</keyword>
<sequence length="255" mass="29583">MSFLQEIVTTASPGLQQPRIEPRVTPQTLQPARNSTLENTSFTHNRLPRLGSINPPPRKRAPKALTMSAKKWEPAEDRIRQLFLEGGSTYKELTDTVNKEFGFTATERQYKAKILQMKLKRNVESNDRTTVVRHIRYRKDVCDKVTKYVRVYGHRKPEAMIQQWMKDYPMMAKPTTCRTPSRKFTCGTLRRTVFPNSYSAPKSHKPPDQISARFSNAPETHFIAENPPRERVGGRKIYSRYSCVTTSQLRRPRDK</sequence>
<accession>A0A2J6R563</accession>